<dbReference type="KEGG" id="pcz:PCL1606_02700"/>
<organism evidence="12 13">
    <name type="scientific">Pseudomonas chlororaphis</name>
    <dbReference type="NCBI Taxonomy" id="587753"/>
    <lineage>
        <taxon>Bacteria</taxon>
        <taxon>Pseudomonadati</taxon>
        <taxon>Pseudomonadota</taxon>
        <taxon>Gammaproteobacteria</taxon>
        <taxon>Pseudomonadales</taxon>
        <taxon>Pseudomonadaceae</taxon>
        <taxon>Pseudomonas</taxon>
    </lineage>
</organism>
<feature type="domain" description="Methyl-accepting transducer" evidence="10">
    <location>
        <begin position="263"/>
        <end position="499"/>
    </location>
</feature>
<keyword evidence="6" id="KW-0472">Membrane</keyword>
<dbReference type="GO" id="GO:0007165">
    <property type="term" value="P:signal transduction"/>
    <property type="evidence" value="ECO:0007669"/>
    <property type="project" value="UniProtKB-KW"/>
</dbReference>
<dbReference type="GO" id="GO:0004888">
    <property type="term" value="F:transmembrane signaling receptor activity"/>
    <property type="evidence" value="ECO:0007669"/>
    <property type="project" value="InterPro"/>
</dbReference>
<dbReference type="SUPFAM" id="SSF58104">
    <property type="entry name" value="Methyl-accepting chemotaxis protein (MCP) signaling domain"/>
    <property type="match status" value="1"/>
</dbReference>
<dbReference type="SMART" id="SM00304">
    <property type="entry name" value="HAMP"/>
    <property type="match status" value="1"/>
</dbReference>
<evidence type="ECO:0000256" key="7">
    <source>
        <dbReference type="ARBA" id="ARBA00023224"/>
    </source>
</evidence>
<dbReference type="EMBL" id="CP011110">
    <property type="protein sequence ID" value="AKA21725.1"/>
    <property type="molecule type" value="Genomic_DNA"/>
</dbReference>
<dbReference type="FunFam" id="1.10.287.950:FF:000001">
    <property type="entry name" value="Methyl-accepting chemotaxis sensory transducer"/>
    <property type="match status" value="1"/>
</dbReference>
<reference evidence="12 13" key="1">
    <citation type="journal article" date="2015" name="Mol. Plant Microbe Interact.">
        <title>Comparative Genomic Analysis of Pseudomonas chlororaphis PCL1606 Reveals New Insight into Antifungal Compounds Involved in Biocontrol.</title>
        <authorList>
            <person name="Calderon C.E."/>
            <person name="Ramos C."/>
            <person name="de Vicente A."/>
            <person name="Cazorla F.M."/>
        </authorList>
    </citation>
    <scope>NUCLEOTIDE SEQUENCE [LARGE SCALE GENOMIC DNA]</scope>
    <source>
        <strain evidence="12 13">PCL1606</strain>
    </source>
</reference>
<dbReference type="OrthoDB" id="9129300at2"/>
<evidence type="ECO:0000313" key="12">
    <source>
        <dbReference type="EMBL" id="AKA21725.1"/>
    </source>
</evidence>
<name>A0A0D5XSC4_9PSED</name>
<dbReference type="PANTHER" id="PTHR32089">
    <property type="entry name" value="METHYL-ACCEPTING CHEMOTAXIS PROTEIN MCPB"/>
    <property type="match status" value="1"/>
</dbReference>
<accession>A0A0D5XSC4</accession>
<evidence type="ECO:0000259" key="10">
    <source>
        <dbReference type="PROSITE" id="PS50111"/>
    </source>
</evidence>
<dbReference type="PROSITE" id="PS50885">
    <property type="entry name" value="HAMP"/>
    <property type="match status" value="1"/>
</dbReference>
<keyword evidence="3" id="KW-0488">Methylation</keyword>
<dbReference type="CDD" id="cd11386">
    <property type="entry name" value="MCP_signal"/>
    <property type="match status" value="1"/>
</dbReference>
<evidence type="ECO:0000256" key="1">
    <source>
        <dbReference type="ARBA" id="ARBA00004651"/>
    </source>
</evidence>
<dbReference type="PRINTS" id="PR00260">
    <property type="entry name" value="CHEMTRNSDUCR"/>
</dbReference>
<proteinExistence type="inferred from homology"/>
<evidence type="ECO:0000256" key="4">
    <source>
        <dbReference type="ARBA" id="ARBA00022692"/>
    </source>
</evidence>
<dbReference type="PANTHER" id="PTHR32089:SF119">
    <property type="entry name" value="METHYL-ACCEPTING CHEMOTAXIS PROTEIN CTPL"/>
    <property type="match status" value="1"/>
</dbReference>
<comment type="subcellular location">
    <subcellularLocation>
        <location evidence="1">Cell membrane</location>
        <topology evidence="1">Multi-pass membrane protein</topology>
    </subcellularLocation>
</comment>
<dbReference type="Pfam" id="PF00015">
    <property type="entry name" value="MCPsignal"/>
    <property type="match status" value="1"/>
</dbReference>
<dbReference type="CDD" id="cd06225">
    <property type="entry name" value="HAMP"/>
    <property type="match status" value="1"/>
</dbReference>
<evidence type="ECO:0000256" key="2">
    <source>
        <dbReference type="ARBA" id="ARBA00022475"/>
    </source>
</evidence>
<evidence type="ECO:0000256" key="6">
    <source>
        <dbReference type="ARBA" id="ARBA00023136"/>
    </source>
</evidence>
<feature type="domain" description="HAMP" evidence="11">
    <location>
        <begin position="206"/>
        <end position="258"/>
    </location>
</feature>
<dbReference type="GO" id="GO:0005886">
    <property type="term" value="C:plasma membrane"/>
    <property type="evidence" value="ECO:0007669"/>
    <property type="project" value="UniProtKB-SubCell"/>
</dbReference>
<evidence type="ECO:0000259" key="11">
    <source>
        <dbReference type="PROSITE" id="PS50885"/>
    </source>
</evidence>
<comment type="similarity">
    <text evidence="8">Belongs to the methyl-accepting chemotaxis (MCP) protein family.</text>
</comment>
<evidence type="ECO:0000256" key="9">
    <source>
        <dbReference type="PROSITE-ProRule" id="PRU00284"/>
    </source>
</evidence>
<evidence type="ECO:0000256" key="5">
    <source>
        <dbReference type="ARBA" id="ARBA00022989"/>
    </source>
</evidence>
<dbReference type="PATRIC" id="fig|587753.10.peg.268"/>
<dbReference type="Proteomes" id="UP000032748">
    <property type="component" value="Chromosome"/>
</dbReference>
<dbReference type="InterPro" id="IPR004089">
    <property type="entry name" value="MCPsignal_dom"/>
</dbReference>
<dbReference type="SMART" id="SM00283">
    <property type="entry name" value="MA"/>
    <property type="match status" value="1"/>
</dbReference>
<keyword evidence="7 9" id="KW-0807">Transducer</keyword>
<dbReference type="InterPro" id="IPR004090">
    <property type="entry name" value="Chemotax_Me-accpt_rcpt"/>
</dbReference>
<dbReference type="AlphaFoldDB" id="A0A0D5XSC4"/>
<evidence type="ECO:0000256" key="3">
    <source>
        <dbReference type="ARBA" id="ARBA00022481"/>
    </source>
</evidence>
<keyword evidence="5" id="KW-1133">Transmembrane helix</keyword>
<dbReference type="Gene3D" id="1.10.287.950">
    <property type="entry name" value="Methyl-accepting chemotaxis protein"/>
    <property type="match status" value="1"/>
</dbReference>
<evidence type="ECO:0000256" key="8">
    <source>
        <dbReference type="ARBA" id="ARBA00029447"/>
    </source>
</evidence>
<dbReference type="PROSITE" id="PS50111">
    <property type="entry name" value="CHEMOTAXIS_TRANSDUC_2"/>
    <property type="match status" value="1"/>
</dbReference>
<dbReference type="Pfam" id="PF00672">
    <property type="entry name" value="HAMP"/>
    <property type="match status" value="1"/>
</dbReference>
<dbReference type="InterPro" id="IPR003660">
    <property type="entry name" value="HAMP_dom"/>
</dbReference>
<dbReference type="GO" id="GO:0006935">
    <property type="term" value="P:chemotaxis"/>
    <property type="evidence" value="ECO:0007669"/>
    <property type="project" value="InterPro"/>
</dbReference>
<gene>
    <name evidence="12" type="ORF">PCL1606_02700</name>
</gene>
<protein>
    <submittedName>
        <fullName evidence="12">Chemotaxis protein</fullName>
    </submittedName>
</protein>
<sequence length="535" mass="56874">MNIRQKMIVSGALSVLAIALVAGIGWWSQARLAQALADSQLNASALRNHLEADMMHDALRADVLAAFASQPGDTSEGEQIRSDLREHGDWFRKALADNAKLPLAPDIRQAIGELQPVLENYIGAAEKIAGEALRDPIAARADMPAFAKSFTEVEGLNEALSSKIEASTAQAREASERTVRHAGWWLSGGSLLAVLAICLLTRRLLHSVLRPLEKSVSAARAIAQGNLSLPISIDSDDEAGQLQKALGEMQANLRDMITTIRRESEGLQGTSHNLSQTSQGIADGASEQAQGANNMAAAMEQMISNIAQVAEHARNAQDISAQSESLAGSGGQVILGVVDGMAHIAEAVNQSSQSITALGQSSEEIHSIIQVINSIAEQTNLLALNAAIEAARAGEAGRGFAVVADEVRSLAARTAQSTREITGMIERIRETTGQAVRSMQTGVSRVNDGVGMAQQAGTSINEIREGAQRSALMVEEISHTIGEQSKASSEVAQQVEMINQIAQRNSLAMHELATTVEHMERSVATLQTSVTRFQL</sequence>
<keyword evidence="4" id="KW-0812">Transmembrane</keyword>
<keyword evidence="2" id="KW-1003">Cell membrane</keyword>
<evidence type="ECO:0000313" key="13">
    <source>
        <dbReference type="Proteomes" id="UP000032748"/>
    </source>
</evidence>